<protein>
    <recommendedName>
        <fullName evidence="4">F-box domain-containing protein</fullName>
    </recommendedName>
</protein>
<keyword evidence="3" id="KW-1185">Reference proteome</keyword>
<dbReference type="Proteomes" id="UP000749646">
    <property type="component" value="Unassembled WGS sequence"/>
</dbReference>
<feature type="region of interest" description="Disordered" evidence="1">
    <location>
        <begin position="261"/>
        <end position="286"/>
    </location>
</feature>
<dbReference type="InterPro" id="IPR036047">
    <property type="entry name" value="F-box-like_dom_sf"/>
</dbReference>
<sequence length="286" mass="33894">MLDITEANELICQQLDKHHLALCARVNKKWHGNVVRHLWRDIDFKWNPEENILAKQRKAFRRVVLEDYLLEQQRSSSRSIRKKNIPPHDDDTRPQQPGQETVPTALQLLRHLYQHCPSFQVPLLSLSITEEHKPDDVLKTIEEFVLPRVHTLVLTARLYTRSERWRVQYILDRCSRMVELTVQEINISYTEDEKNDKEEEQQQEEGQQREEEHQQEEHKVWPKFKTLSLRRVSRQSVLAVVVETMRTFGVNGGETNRRTCPEFSGRYIGPPHAQTQGYYPRTDVLD</sequence>
<name>A0A9P6ST95_9FUNG</name>
<gene>
    <name evidence="2" type="ORF">BGZ65_004979</name>
</gene>
<evidence type="ECO:0000313" key="2">
    <source>
        <dbReference type="EMBL" id="KAF9999709.1"/>
    </source>
</evidence>
<evidence type="ECO:0000313" key="3">
    <source>
        <dbReference type="Proteomes" id="UP000749646"/>
    </source>
</evidence>
<evidence type="ECO:0000256" key="1">
    <source>
        <dbReference type="SAM" id="MobiDB-lite"/>
    </source>
</evidence>
<organism evidence="2 3">
    <name type="scientific">Modicella reniformis</name>
    <dbReference type="NCBI Taxonomy" id="1440133"/>
    <lineage>
        <taxon>Eukaryota</taxon>
        <taxon>Fungi</taxon>
        <taxon>Fungi incertae sedis</taxon>
        <taxon>Mucoromycota</taxon>
        <taxon>Mortierellomycotina</taxon>
        <taxon>Mortierellomycetes</taxon>
        <taxon>Mortierellales</taxon>
        <taxon>Mortierellaceae</taxon>
        <taxon>Modicella</taxon>
    </lineage>
</organism>
<dbReference type="SUPFAM" id="SSF81383">
    <property type="entry name" value="F-box domain"/>
    <property type="match status" value="1"/>
</dbReference>
<feature type="region of interest" description="Disordered" evidence="1">
    <location>
        <begin position="77"/>
        <end position="100"/>
    </location>
</feature>
<dbReference type="AlphaFoldDB" id="A0A9P6ST95"/>
<evidence type="ECO:0008006" key="4">
    <source>
        <dbReference type="Google" id="ProtNLM"/>
    </source>
</evidence>
<feature type="compositionally biased region" description="Basic and acidic residues" evidence="1">
    <location>
        <begin position="206"/>
        <end position="219"/>
    </location>
</feature>
<comment type="caution">
    <text evidence="2">The sequence shown here is derived from an EMBL/GenBank/DDBJ whole genome shotgun (WGS) entry which is preliminary data.</text>
</comment>
<dbReference type="EMBL" id="JAAAHW010000709">
    <property type="protein sequence ID" value="KAF9999709.1"/>
    <property type="molecule type" value="Genomic_DNA"/>
</dbReference>
<proteinExistence type="predicted"/>
<accession>A0A9P6ST95</accession>
<feature type="region of interest" description="Disordered" evidence="1">
    <location>
        <begin position="189"/>
        <end position="219"/>
    </location>
</feature>
<reference evidence="2" key="1">
    <citation type="journal article" date="2020" name="Fungal Divers.">
        <title>Resolving the Mortierellaceae phylogeny through synthesis of multi-gene phylogenetics and phylogenomics.</title>
        <authorList>
            <person name="Vandepol N."/>
            <person name="Liber J."/>
            <person name="Desiro A."/>
            <person name="Na H."/>
            <person name="Kennedy M."/>
            <person name="Barry K."/>
            <person name="Grigoriev I.V."/>
            <person name="Miller A.N."/>
            <person name="O'Donnell K."/>
            <person name="Stajich J.E."/>
            <person name="Bonito G."/>
        </authorList>
    </citation>
    <scope>NUCLEOTIDE SEQUENCE</scope>
    <source>
        <strain evidence="2">MES-2147</strain>
    </source>
</reference>